<dbReference type="InterPro" id="IPR000073">
    <property type="entry name" value="AB_hydrolase_1"/>
</dbReference>
<accession>A0A8J8CHU6</accession>
<reference evidence="2" key="1">
    <citation type="submission" date="2019-12" db="EMBL/GenBank/DDBJ databases">
        <title>High-Quality draft genome sequences of three cyanobacteria isolated from the limestone walls of the Old Cathedral of Coimbra.</title>
        <authorList>
            <person name="Tiago I."/>
            <person name="Soares F."/>
            <person name="Portugal A."/>
        </authorList>
    </citation>
    <scope>NUCLEOTIDE SEQUENCE</scope>
    <source>
        <strain evidence="2">A</strain>
    </source>
</reference>
<name>A0A8J8CHU6_9CYAN</name>
<dbReference type="AlphaFoldDB" id="A0A8J8CHU6"/>
<comment type="caution">
    <text evidence="2">The sequence shown here is derived from an EMBL/GenBank/DDBJ whole genome shotgun (WGS) entry which is preliminary data.</text>
</comment>
<evidence type="ECO:0000313" key="3">
    <source>
        <dbReference type="Proteomes" id="UP000646053"/>
    </source>
</evidence>
<dbReference type="EMBL" id="WVIE01000001">
    <property type="protein sequence ID" value="NDJ15816.1"/>
    <property type="molecule type" value="Genomic_DNA"/>
</dbReference>
<dbReference type="PANTHER" id="PTHR46438">
    <property type="entry name" value="ALPHA/BETA-HYDROLASES SUPERFAMILY PROTEIN"/>
    <property type="match status" value="1"/>
</dbReference>
<dbReference type="SUPFAM" id="SSF53474">
    <property type="entry name" value="alpha/beta-Hydrolases"/>
    <property type="match status" value="1"/>
</dbReference>
<protein>
    <submittedName>
        <fullName evidence="2">Alpha/beta fold hydrolase</fullName>
    </submittedName>
</protein>
<dbReference type="PANTHER" id="PTHR46438:SF2">
    <property type="entry name" value="ALPHA_BETA-HYDROLASES SUPERFAMILY PROTEIN"/>
    <property type="match status" value="1"/>
</dbReference>
<dbReference type="Proteomes" id="UP000646053">
    <property type="component" value="Unassembled WGS sequence"/>
</dbReference>
<gene>
    <name evidence="2" type="ORF">GS601_00685</name>
</gene>
<keyword evidence="3" id="KW-1185">Reference proteome</keyword>
<proteinExistence type="predicted"/>
<evidence type="ECO:0000259" key="1">
    <source>
        <dbReference type="Pfam" id="PF12697"/>
    </source>
</evidence>
<dbReference type="Pfam" id="PF12697">
    <property type="entry name" value="Abhydrolase_6"/>
    <property type="match status" value="1"/>
</dbReference>
<evidence type="ECO:0000313" key="2">
    <source>
        <dbReference type="EMBL" id="NDJ15816.1"/>
    </source>
</evidence>
<feature type="domain" description="AB hydrolase-1" evidence="1">
    <location>
        <begin position="31"/>
        <end position="286"/>
    </location>
</feature>
<organism evidence="2 3">
    <name type="scientific">Myxacorys almedinensis A</name>
    <dbReference type="NCBI Taxonomy" id="2690445"/>
    <lineage>
        <taxon>Bacteria</taxon>
        <taxon>Bacillati</taxon>
        <taxon>Cyanobacteriota</taxon>
        <taxon>Cyanophyceae</taxon>
        <taxon>Leptolyngbyales</taxon>
        <taxon>Leptolyngbyaceae</taxon>
        <taxon>Myxacorys</taxon>
        <taxon>Myxacorys almedinensis</taxon>
    </lineage>
</organism>
<dbReference type="GO" id="GO:0016787">
    <property type="term" value="F:hydrolase activity"/>
    <property type="evidence" value="ECO:0007669"/>
    <property type="project" value="UniProtKB-KW"/>
</dbReference>
<sequence length="300" mass="33904">MQHSAIATQFYSWNGYRCAYDVPHEGQGVPLVLIHPIGVGLSRQFWQRFNQAWVQAGHRNTIYNPDLLGCGESDMPRVAYYPIDWATQLQCFLQTVVKRPCILIAQGALSPVAIDLVNLQPDLVRGLILSGPPAWTLVTKTTSDLQHRIAWNLFDSPLGSAFYRYARRSQFLQRFSIRQLFASDHQVDANWLEMLQAGASDLDSRHAVFSFLSGFWRQDYRHRVAQIEQPTLVVLGEKASSISREGKPESLDQRLEDYLEAFPQVQGVKIPGRNVLPYESTLAFVDAIAAWLESSPISKA</sequence>
<dbReference type="Gene3D" id="3.40.50.1820">
    <property type="entry name" value="alpha/beta hydrolase"/>
    <property type="match status" value="1"/>
</dbReference>
<dbReference type="InterPro" id="IPR029058">
    <property type="entry name" value="AB_hydrolase_fold"/>
</dbReference>
<keyword evidence="2" id="KW-0378">Hydrolase</keyword>